<dbReference type="STRING" id="1314781.A0A165K9D5"/>
<dbReference type="InterPro" id="IPR045297">
    <property type="entry name" value="Complex1_LYR_LYRM4"/>
</dbReference>
<dbReference type="PANTHER" id="PTHR13166">
    <property type="entry name" value="PROTEIN C6ORF149"/>
    <property type="match status" value="1"/>
</dbReference>
<dbReference type="InParanoid" id="A0A165K9D5"/>
<dbReference type="EMBL" id="KV425948">
    <property type="protein sequence ID" value="KZV95996.1"/>
    <property type="molecule type" value="Genomic_DNA"/>
</dbReference>
<dbReference type="PANTHER" id="PTHR13166:SF7">
    <property type="entry name" value="LYR MOTIF-CONTAINING PROTEIN 4"/>
    <property type="match status" value="1"/>
</dbReference>
<dbReference type="Pfam" id="PF05347">
    <property type="entry name" value="Complex1_LYR"/>
    <property type="match status" value="1"/>
</dbReference>
<proteinExistence type="inferred from homology"/>
<name>A0A165K9D5_EXIGL</name>
<sequence length="99" mass="11670">MSSPSRTSILHLYGSMLRASRSFTSYNFRQYFIRRTRSTFRQLQNESDAERIKAFYDNGLRELEVLRRSAIVNSLYGGRRLVVERSDAEEKIELERGDN</sequence>
<dbReference type="CDD" id="cd20264">
    <property type="entry name" value="Complex1_LYR_LYRM4"/>
    <property type="match status" value="1"/>
</dbReference>
<evidence type="ECO:0000313" key="4">
    <source>
        <dbReference type="Proteomes" id="UP000077266"/>
    </source>
</evidence>
<organism evidence="3 4">
    <name type="scientific">Exidia glandulosa HHB12029</name>
    <dbReference type="NCBI Taxonomy" id="1314781"/>
    <lineage>
        <taxon>Eukaryota</taxon>
        <taxon>Fungi</taxon>
        <taxon>Dikarya</taxon>
        <taxon>Basidiomycota</taxon>
        <taxon>Agaricomycotina</taxon>
        <taxon>Agaricomycetes</taxon>
        <taxon>Auriculariales</taxon>
        <taxon>Exidiaceae</taxon>
        <taxon>Exidia</taxon>
    </lineage>
</organism>
<dbReference type="GO" id="GO:0016226">
    <property type="term" value="P:iron-sulfur cluster assembly"/>
    <property type="evidence" value="ECO:0007669"/>
    <property type="project" value="InterPro"/>
</dbReference>
<feature type="domain" description="Complex 1 LYR protein" evidence="2">
    <location>
        <begin position="9"/>
        <end position="65"/>
    </location>
</feature>
<dbReference type="FunCoup" id="A0A165K9D5">
    <property type="interactions" value="164"/>
</dbReference>
<comment type="similarity">
    <text evidence="1">Belongs to the complex I LYR family.</text>
</comment>
<protein>
    <recommendedName>
        <fullName evidence="2">Complex 1 LYR protein domain-containing protein</fullName>
    </recommendedName>
</protein>
<keyword evidence="4" id="KW-1185">Reference proteome</keyword>
<dbReference type="GO" id="GO:1990221">
    <property type="term" value="C:L-cysteine desulfurase complex"/>
    <property type="evidence" value="ECO:0007669"/>
    <property type="project" value="TreeGrafter"/>
</dbReference>
<dbReference type="Proteomes" id="UP000077266">
    <property type="component" value="Unassembled WGS sequence"/>
</dbReference>
<evidence type="ECO:0000256" key="1">
    <source>
        <dbReference type="ARBA" id="ARBA00009508"/>
    </source>
</evidence>
<dbReference type="InterPro" id="IPR051522">
    <property type="entry name" value="ISC_assembly_LYR"/>
</dbReference>
<dbReference type="AlphaFoldDB" id="A0A165K9D5"/>
<dbReference type="GO" id="GO:0005739">
    <property type="term" value="C:mitochondrion"/>
    <property type="evidence" value="ECO:0007669"/>
    <property type="project" value="TreeGrafter"/>
</dbReference>
<reference evidence="3 4" key="1">
    <citation type="journal article" date="2016" name="Mol. Biol. Evol.">
        <title>Comparative Genomics of Early-Diverging Mushroom-Forming Fungi Provides Insights into the Origins of Lignocellulose Decay Capabilities.</title>
        <authorList>
            <person name="Nagy L.G."/>
            <person name="Riley R."/>
            <person name="Tritt A."/>
            <person name="Adam C."/>
            <person name="Daum C."/>
            <person name="Floudas D."/>
            <person name="Sun H."/>
            <person name="Yadav J.S."/>
            <person name="Pangilinan J."/>
            <person name="Larsson K.H."/>
            <person name="Matsuura K."/>
            <person name="Barry K."/>
            <person name="Labutti K."/>
            <person name="Kuo R."/>
            <person name="Ohm R.A."/>
            <person name="Bhattacharya S.S."/>
            <person name="Shirouzu T."/>
            <person name="Yoshinaga Y."/>
            <person name="Martin F.M."/>
            <person name="Grigoriev I.V."/>
            <person name="Hibbett D.S."/>
        </authorList>
    </citation>
    <scope>NUCLEOTIDE SEQUENCE [LARGE SCALE GENOMIC DNA]</scope>
    <source>
        <strain evidence="3 4">HHB12029</strain>
    </source>
</reference>
<dbReference type="OrthoDB" id="275715at2759"/>
<gene>
    <name evidence="3" type="ORF">EXIGLDRAFT_765688</name>
</gene>
<dbReference type="InterPro" id="IPR008011">
    <property type="entry name" value="Complex1_LYR_dom"/>
</dbReference>
<evidence type="ECO:0000313" key="3">
    <source>
        <dbReference type="EMBL" id="KZV95996.1"/>
    </source>
</evidence>
<accession>A0A165K9D5</accession>
<evidence type="ECO:0000259" key="2">
    <source>
        <dbReference type="Pfam" id="PF05347"/>
    </source>
</evidence>